<dbReference type="Proteomes" id="UP000814243">
    <property type="component" value="Unassembled WGS sequence"/>
</dbReference>
<evidence type="ECO:0000313" key="1">
    <source>
        <dbReference type="EMBL" id="KAH9638826.1"/>
    </source>
</evidence>
<dbReference type="AlphaFoldDB" id="A0A922MLW9"/>
<organism evidence="1 2">
    <name type="scientific">Spodoptera exigua</name>
    <name type="common">Beet armyworm</name>
    <name type="synonym">Noctua fulgens</name>
    <dbReference type="NCBI Taxonomy" id="7107"/>
    <lineage>
        <taxon>Eukaryota</taxon>
        <taxon>Metazoa</taxon>
        <taxon>Ecdysozoa</taxon>
        <taxon>Arthropoda</taxon>
        <taxon>Hexapoda</taxon>
        <taxon>Insecta</taxon>
        <taxon>Pterygota</taxon>
        <taxon>Neoptera</taxon>
        <taxon>Endopterygota</taxon>
        <taxon>Lepidoptera</taxon>
        <taxon>Glossata</taxon>
        <taxon>Ditrysia</taxon>
        <taxon>Noctuoidea</taxon>
        <taxon>Noctuidae</taxon>
        <taxon>Amphipyrinae</taxon>
        <taxon>Spodoptera</taxon>
    </lineage>
</organism>
<sequence length="262" mass="30444">MDSELVIGDWSILRRDRDTLCGGVLLAARTPLALRRRREYETDSGEDLWASFTWQDSIVPPDAYHLPLEAEVSYESARCSNIMDPSNINPARDWNFNKCNHEQLYSLLSETSWDSVLLATNVPEAISAFYQIIYDIFNNCMPKKHRSKSVTKRYSVWFTPEITKDIKRKVTLHGIWKRSKHHDDYKNFSDLRNSLKHRVATAYQIYTKRVENKIRINPREFWRQISRLRSKGGFEPSVSYCGDSYTGAAAAEVFAKFLPACF</sequence>
<proteinExistence type="predicted"/>
<name>A0A922MLW9_SPOEX</name>
<reference evidence="1" key="1">
    <citation type="journal article" date="2021" name="G3 (Bethesda)">
        <title>Genome and transcriptome analysis of the beet armyworm Spodoptera exigua reveals targets for pest control. .</title>
        <authorList>
            <person name="Simon S."/>
            <person name="Breeschoten T."/>
            <person name="Jansen H.J."/>
            <person name="Dirks R.P."/>
            <person name="Schranz M.E."/>
            <person name="Ros V.I.D."/>
        </authorList>
    </citation>
    <scope>NUCLEOTIDE SEQUENCE</scope>
    <source>
        <strain evidence="1">TB_SE_WUR_2020</strain>
    </source>
</reference>
<protein>
    <submittedName>
        <fullName evidence="1">Uncharacterized protein</fullName>
    </submittedName>
</protein>
<accession>A0A922MLW9</accession>
<dbReference type="EMBL" id="JACEFF010000368">
    <property type="protein sequence ID" value="KAH9638826.1"/>
    <property type="molecule type" value="Genomic_DNA"/>
</dbReference>
<comment type="caution">
    <text evidence="1">The sequence shown here is derived from an EMBL/GenBank/DDBJ whole genome shotgun (WGS) entry which is preliminary data.</text>
</comment>
<evidence type="ECO:0000313" key="2">
    <source>
        <dbReference type="Proteomes" id="UP000814243"/>
    </source>
</evidence>
<gene>
    <name evidence="1" type="ORF">HF086_012779</name>
</gene>